<dbReference type="InterPro" id="IPR008254">
    <property type="entry name" value="Flavodoxin/NO_synth"/>
</dbReference>
<evidence type="ECO:0000313" key="7">
    <source>
        <dbReference type="Proteomes" id="UP001234343"/>
    </source>
</evidence>
<dbReference type="NCBIfam" id="NF002999">
    <property type="entry name" value="PRK03767.1"/>
    <property type="match status" value="1"/>
</dbReference>
<dbReference type="NCBIfam" id="TIGR01755">
    <property type="entry name" value="flav_wrbA"/>
    <property type="match status" value="1"/>
</dbReference>
<gene>
    <name evidence="6" type="primary">wrbA</name>
    <name evidence="6" type="ORF">QTP81_09210</name>
</gene>
<dbReference type="Gene3D" id="3.40.50.360">
    <property type="match status" value="1"/>
</dbReference>
<dbReference type="SUPFAM" id="SSF52218">
    <property type="entry name" value="Flavoproteins"/>
    <property type="match status" value="1"/>
</dbReference>
<protein>
    <submittedName>
        <fullName evidence="6">NAD(P)H:quinone oxidoreductase</fullName>
        <ecNumber evidence="6">1.6.5.2</ecNumber>
    </submittedName>
</protein>
<dbReference type="InterPro" id="IPR010089">
    <property type="entry name" value="Flavoprotein_WrbA-like"/>
</dbReference>
<keyword evidence="6" id="KW-0560">Oxidoreductase</keyword>
<name>A0ABT7SX90_9ALTE</name>
<evidence type="ECO:0000256" key="3">
    <source>
        <dbReference type="ARBA" id="ARBA00022630"/>
    </source>
</evidence>
<sequence>MSYVLVLYYSHTGATKKLAEKIALGVEQGGAAAMLRTVPPVSTNIDEKHSAVPDTGAPFVTLTDLANCSGLAIGSPTRFGNMAAAMKYFIDGTSQMWLKGSLIDKPACVFTSSSSLHGGQEATLLAMMLPLLHHGMVMVGLPYAEPDLASTRSGGTPYGVTHVTFGQASSQLTDEEERLCIAQGQRLAKIALALEH</sequence>
<proteinExistence type="inferred from homology"/>
<dbReference type="EC" id="1.6.5.2" evidence="6"/>
<evidence type="ECO:0000256" key="1">
    <source>
        <dbReference type="ARBA" id="ARBA00001917"/>
    </source>
</evidence>
<comment type="caution">
    <text evidence="6">The sequence shown here is derived from an EMBL/GenBank/DDBJ whole genome shotgun (WGS) entry which is preliminary data.</text>
</comment>
<comment type="similarity">
    <text evidence="2">Belongs to the WrbA family.</text>
</comment>
<evidence type="ECO:0000313" key="6">
    <source>
        <dbReference type="EMBL" id="MDM7860775.1"/>
    </source>
</evidence>
<accession>A0ABT7SX90</accession>
<dbReference type="Pfam" id="PF03358">
    <property type="entry name" value="FMN_red"/>
    <property type="match status" value="1"/>
</dbReference>
<dbReference type="RefSeq" id="WP_289365061.1">
    <property type="nucleotide sequence ID" value="NZ_JAUCBP010000007.1"/>
</dbReference>
<evidence type="ECO:0000259" key="5">
    <source>
        <dbReference type="PROSITE" id="PS50902"/>
    </source>
</evidence>
<evidence type="ECO:0000256" key="4">
    <source>
        <dbReference type="ARBA" id="ARBA00022643"/>
    </source>
</evidence>
<dbReference type="PANTHER" id="PTHR30546">
    <property type="entry name" value="FLAVODOXIN-RELATED PROTEIN WRBA-RELATED"/>
    <property type="match status" value="1"/>
</dbReference>
<dbReference type="Proteomes" id="UP001234343">
    <property type="component" value="Unassembled WGS sequence"/>
</dbReference>
<dbReference type="InterPro" id="IPR029039">
    <property type="entry name" value="Flavoprotein-like_sf"/>
</dbReference>
<evidence type="ECO:0000256" key="2">
    <source>
        <dbReference type="ARBA" id="ARBA00006961"/>
    </source>
</evidence>
<organism evidence="6 7">
    <name type="scientific">Alteromonas arenosi</name>
    <dbReference type="NCBI Taxonomy" id="3055817"/>
    <lineage>
        <taxon>Bacteria</taxon>
        <taxon>Pseudomonadati</taxon>
        <taxon>Pseudomonadota</taxon>
        <taxon>Gammaproteobacteria</taxon>
        <taxon>Alteromonadales</taxon>
        <taxon>Alteromonadaceae</taxon>
        <taxon>Alteromonas/Salinimonas group</taxon>
        <taxon>Alteromonas</taxon>
    </lineage>
</organism>
<dbReference type="PANTHER" id="PTHR30546:SF23">
    <property type="entry name" value="FLAVOPROTEIN-LIKE PROTEIN YCP4-RELATED"/>
    <property type="match status" value="1"/>
</dbReference>
<reference evidence="6 7" key="1">
    <citation type="submission" date="2023-06" db="EMBL/GenBank/DDBJ databases">
        <title>Alteromonas sp. ASW11-36 isolated from intertidal sand.</title>
        <authorList>
            <person name="Li Y."/>
        </authorList>
    </citation>
    <scope>NUCLEOTIDE SEQUENCE [LARGE SCALE GENOMIC DNA]</scope>
    <source>
        <strain evidence="6 7">ASW11-36</strain>
    </source>
</reference>
<keyword evidence="4" id="KW-0288">FMN</keyword>
<dbReference type="InterPro" id="IPR001226">
    <property type="entry name" value="Flavodoxin_CS"/>
</dbReference>
<dbReference type="PROSITE" id="PS50902">
    <property type="entry name" value="FLAVODOXIN_LIKE"/>
    <property type="match status" value="1"/>
</dbReference>
<dbReference type="EMBL" id="JAUCBP010000007">
    <property type="protein sequence ID" value="MDM7860775.1"/>
    <property type="molecule type" value="Genomic_DNA"/>
</dbReference>
<feature type="domain" description="Flavodoxin-like" evidence="5">
    <location>
        <begin position="4"/>
        <end position="188"/>
    </location>
</feature>
<keyword evidence="7" id="KW-1185">Reference proteome</keyword>
<dbReference type="GO" id="GO:0003955">
    <property type="term" value="F:NAD(P)H dehydrogenase (quinone) activity"/>
    <property type="evidence" value="ECO:0007669"/>
    <property type="project" value="UniProtKB-EC"/>
</dbReference>
<dbReference type="InterPro" id="IPR005025">
    <property type="entry name" value="FMN_Rdtase-like_dom"/>
</dbReference>
<dbReference type="PROSITE" id="PS00201">
    <property type="entry name" value="FLAVODOXIN"/>
    <property type="match status" value="1"/>
</dbReference>
<keyword evidence="3" id="KW-0285">Flavoprotein</keyword>
<comment type="cofactor">
    <cofactor evidence="1">
        <name>FMN</name>
        <dbReference type="ChEBI" id="CHEBI:58210"/>
    </cofactor>
</comment>